<evidence type="ECO:0000313" key="6">
    <source>
        <dbReference type="EMBL" id="EFN59979.1"/>
    </source>
</evidence>
<evidence type="ECO:0000259" key="5">
    <source>
        <dbReference type="Pfam" id="PF03016"/>
    </source>
</evidence>
<dbReference type="GeneID" id="17359283"/>
<dbReference type="GO" id="GO:0016757">
    <property type="term" value="F:glycosyltransferase activity"/>
    <property type="evidence" value="ECO:0007669"/>
    <property type="project" value="InterPro"/>
</dbReference>
<dbReference type="InParanoid" id="E1Z2C8"/>
<dbReference type="InterPro" id="IPR040911">
    <property type="entry name" value="Exostosin_GT47"/>
</dbReference>
<feature type="domain" description="Exostosin GT47" evidence="5">
    <location>
        <begin position="309"/>
        <end position="414"/>
    </location>
</feature>
<dbReference type="AlphaFoldDB" id="E1Z2C8"/>
<protein>
    <recommendedName>
        <fullName evidence="5">Exostosin GT47 domain-containing protein</fullName>
    </recommendedName>
</protein>
<comment type="similarity">
    <text evidence="2">Belongs to the glycosyltransferase 47 family.</text>
</comment>
<organism evidence="7">
    <name type="scientific">Chlorella variabilis</name>
    <name type="common">Green alga</name>
    <dbReference type="NCBI Taxonomy" id="554065"/>
    <lineage>
        <taxon>Eukaryota</taxon>
        <taxon>Viridiplantae</taxon>
        <taxon>Chlorophyta</taxon>
        <taxon>core chlorophytes</taxon>
        <taxon>Trebouxiophyceae</taxon>
        <taxon>Chlorellales</taxon>
        <taxon>Chlorellaceae</taxon>
        <taxon>Chlorella clade</taxon>
        <taxon>Chlorella</taxon>
    </lineage>
</organism>
<evidence type="ECO:0000256" key="3">
    <source>
        <dbReference type="ARBA" id="ARBA00023034"/>
    </source>
</evidence>
<evidence type="ECO:0000256" key="1">
    <source>
        <dbReference type="ARBA" id="ARBA00004323"/>
    </source>
</evidence>
<dbReference type="InterPro" id="IPR004263">
    <property type="entry name" value="Exostosin"/>
</dbReference>
<name>E1Z2C8_CHLVA</name>
<gene>
    <name evidence="6" type="ORF">CHLNCDRAFT_56485</name>
</gene>
<dbReference type="EMBL" id="GL433835">
    <property type="protein sequence ID" value="EFN59979.1"/>
    <property type="molecule type" value="Genomic_DNA"/>
</dbReference>
<dbReference type="Proteomes" id="UP000008141">
    <property type="component" value="Unassembled WGS sequence"/>
</dbReference>
<dbReference type="RefSeq" id="XP_005852081.1">
    <property type="nucleotide sequence ID" value="XM_005852019.1"/>
</dbReference>
<comment type="subcellular location">
    <subcellularLocation>
        <location evidence="1">Golgi apparatus membrane</location>
        <topology evidence="1">Single-pass type II membrane protein</topology>
    </subcellularLocation>
</comment>
<keyword evidence="7" id="KW-1185">Reference proteome</keyword>
<evidence type="ECO:0000256" key="4">
    <source>
        <dbReference type="SAM" id="MobiDB-lite"/>
    </source>
</evidence>
<dbReference type="OrthoDB" id="1924787at2759"/>
<keyword evidence="3" id="KW-0333">Golgi apparatus</keyword>
<proteinExistence type="inferred from homology"/>
<dbReference type="KEGG" id="cvr:CHLNCDRAFT_56485"/>
<sequence length="478" mass="53130">MALRRPARRGGLKTAAVTLAIVLVLGCIALLYSASDSAHTDAPRKVRAASASASNAFWYFHVPGRCAGMGAHAPSQRLGTLDEATDLAEKQEQQQQHRQQARTAAKGRRWGAANPGQLKGAVPEAIKQRCALTLGTWCVDYLTQKGVPAVTAPRGSKTCSMNCNKASGISVARESRSGWRGFNCIHPAKRFCTHTYRQWGFEPQRMPPNLPNTGADPNSMPYSRCAAGYCDETVAACYCPSNTTYGRVPAPEDAPMDAPPQRHGRPLHADCQPNNFLGGTREPDEIFGPEGWCMSAQPKIQCGCNAPDWTYAFEPGFLEMLMQSEHRTLDAEEADFFYVPVFTSCFIWPVRDGADSLYDFFYSVGHNRVQGATNMLLEAFHWIQSHQPWWERRGGRDHIWLVTHDEGSCWVPAAIRPSIILSHWGRTDLNHSSLSGYHYMDSYSLDNHHAQASHVHCSLSRRVTFRSWGHSHASTQLR</sequence>
<feature type="compositionally biased region" description="Low complexity" evidence="4">
    <location>
        <begin position="93"/>
        <end position="104"/>
    </location>
</feature>
<evidence type="ECO:0000256" key="2">
    <source>
        <dbReference type="ARBA" id="ARBA00010271"/>
    </source>
</evidence>
<dbReference type="eggNOG" id="KOG1021">
    <property type="taxonomic scope" value="Eukaryota"/>
</dbReference>
<dbReference type="Pfam" id="PF03016">
    <property type="entry name" value="Exostosin_GT47"/>
    <property type="match status" value="1"/>
</dbReference>
<dbReference type="PANTHER" id="PTHR11062:SF268">
    <property type="entry name" value="FAMILY PROTEIN, PUTATIVE, EXPRESSED-RELATED"/>
    <property type="match status" value="1"/>
</dbReference>
<evidence type="ECO:0000313" key="7">
    <source>
        <dbReference type="Proteomes" id="UP000008141"/>
    </source>
</evidence>
<dbReference type="GO" id="GO:0000139">
    <property type="term" value="C:Golgi membrane"/>
    <property type="evidence" value="ECO:0007669"/>
    <property type="project" value="UniProtKB-SubCell"/>
</dbReference>
<accession>E1Z2C8</accession>
<dbReference type="PANTHER" id="PTHR11062">
    <property type="entry name" value="EXOSTOSIN HEPARAN SULFATE GLYCOSYLTRANSFERASE -RELATED"/>
    <property type="match status" value="1"/>
</dbReference>
<feature type="region of interest" description="Disordered" evidence="4">
    <location>
        <begin position="93"/>
        <end position="116"/>
    </location>
</feature>
<reference evidence="6 7" key="1">
    <citation type="journal article" date="2010" name="Plant Cell">
        <title>The Chlorella variabilis NC64A genome reveals adaptation to photosymbiosis, coevolution with viruses, and cryptic sex.</title>
        <authorList>
            <person name="Blanc G."/>
            <person name="Duncan G."/>
            <person name="Agarkova I."/>
            <person name="Borodovsky M."/>
            <person name="Gurnon J."/>
            <person name="Kuo A."/>
            <person name="Lindquist E."/>
            <person name="Lucas S."/>
            <person name="Pangilinan J."/>
            <person name="Polle J."/>
            <person name="Salamov A."/>
            <person name="Terry A."/>
            <person name="Yamada T."/>
            <person name="Dunigan D.D."/>
            <person name="Grigoriev I.V."/>
            <person name="Claverie J.M."/>
            <person name="Van Etten J.L."/>
        </authorList>
    </citation>
    <scope>NUCLEOTIDE SEQUENCE [LARGE SCALE GENOMIC DNA]</scope>
    <source>
        <strain evidence="6 7">NC64A</strain>
    </source>
</reference>
<dbReference type="PROSITE" id="PS51257">
    <property type="entry name" value="PROKAR_LIPOPROTEIN"/>
    <property type="match status" value="1"/>
</dbReference>